<dbReference type="SUPFAM" id="SSF55120">
    <property type="entry name" value="Pseudouridine synthase"/>
    <property type="match status" value="1"/>
</dbReference>
<proteinExistence type="inferred from homology"/>
<dbReference type="EMBL" id="FIZP01000002">
    <property type="protein sequence ID" value="CZE46979.1"/>
    <property type="molecule type" value="Genomic_DNA"/>
</dbReference>
<dbReference type="InterPro" id="IPR006224">
    <property type="entry name" value="PsdUridine_synth_RluA-like_CS"/>
</dbReference>
<dbReference type="RefSeq" id="WP_075494789.1">
    <property type="nucleotide sequence ID" value="NZ_CP053844.1"/>
</dbReference>
<dbReference type="PANTHER" id="PTHR21600:SF44">
    <property type="entry name" value="RIBOSOMAL LARGE SUBUNIT PSEUDOURIDINE SYNTHASE D"/>
    <property type="match status" value="1"/>
</dbReference>
<dbReference type="InterPro" id="IPR020103">
    <property type="entry name" value="PsdUridine_synth_cat_dom_sf"/>
</dbReference>
<evidence type="ECO:0000313" key="9">
    <source>
        <dbReference type="Proteomes" id="UP000069632"/>
    </source>
</evidence>
<dbReference type="PROSITE" id="PS50889">
    <property type="entry name" value="S4"/>
    <property type="match status" value="1"/>
</dbReference>
<evidence type="ECO:0000259" key="7">
    <source>
        <dbReference type="Pfam" id="PF00849"/>
    </source>
</evidence>
<dbReference type="Gene3D" id="3.30.2350.10">
    <property type="entry name" value="Pseudouridine synthase"/>
    <property type="match status" value="1"/>
</dbReference>
<dbReference type="GO" id="GO:0140098">
    <property type="term" value="F:catalytic activity, acting on RNA"/>
    <property type="evidence" value="ECO:0007669"/>
    <property type="project" value="UniProtKB-ARBA"/>
</dbReference>
<evidence type="ECO:0000256" key="6">
    <source>
        <dbReference type="PROSITE-ProRule" id="PRU00182"/>
    </source>
</evidence>
<dbReference type="InterPro" id="IPR050188">
    <property type="entry name" value="RluA_PseudoU_synthase"/>
</dbReference>
<evidence type="ECO:0000256" key="3">
    <source>
        <dbReference type="ARBA" id="ARBA00023235"/>
    </source>
</evidence>
<dbReference type="CDD" id="cd02869">
    <property type="entry name" value="PseudoU_synth_RluA_like"/>
    <property type="match status" value="1"/>
</dbReference>
<keyword evidence="9" id="KW-1185">Reference proteome</keyword>
<evidence type="ECO:0000256" key="1">
    <source>
        <dbReference type="ARBA" id="ARBA00000073"/>
    </source>
</evidence>
<evidence type="ECO:0000313" key="8">
    <source>
        <dbReference type="EMBL" id="CZE46979.1"/>
    </source>
</evidence>
<dbReference type="Proteomes" id="UP000069632">
    <property type="component" value="Unassembled WGS sequence"/>
</dbReference>
<dbReference type="PROSITE" id="PS01129">
    <property type="entry name" value="PSI_RLU"/>
    <property type="match status" value="1"/>
</dbReference>
<comment type="similarity">
    <text evidence="2">Belongs to the pseudouridine synthase RluA family.</text>
</comment>
<keyword evidence="6" id="KW-0694">RNA-binding</keyword>
<dbReference type="GO" id="GO:0009982">
    <property type="term" value="F:pseudouridine synthase activity"/>
    <property type="evidence" value="ECO:0007669"/>
    <property type="project" value="InterPro"/>
</dbReference>
<dbReference type="OrthoDB" id="128480at2"/>
<protein>
    <recommendedName>
        <fullName evidence="4">RNA pseudouridylate synthase</fullName>
    </recommendedName>
    <alternativeName>
        <fullName evidence="5">RNA-uridine isomerase</fullName>
    </alternativeName>
</protein>
<dbReference type="InterPro" id="IPR006145">
    <property type="entry name" value="PsdUridine_synth_RsuA/RluA"/>
</dbReference>
<reference evidence="8 9" key="1">
    <citation type="submission" date="2016-02" db="EMBL/GenBank/DDBJ databases">
        <authorList>
            <consortium name="Pathogen Informatics"/>
        </authorList>
    </citation>
    <scope>NUCLEOTIDE SEQUENCE [LARGE SCALE GENOMIC DNA]</scope>
    <source>
        <strain evidence="8 9">RC20</strain>
    </source>
</reference>
<dbReference type="Pfam" id="PF00849">
    <property type="entry name" value="PseudoU_synth_2"/>
    <property type="match status" value="1"/>
</dbReference>
<evidence type="ECO:0000256" key="5">
    <source>
        <dbReference type="ARBA" id="ARBA00033164"/>
    </source>
</evidence>
<evidence type="ECO:0000256" key="2">
    <source>
        <dbReference type="ARBA" id="ARBA00010876"/>
    </source>
</evidence>
<keyword evidence="3 8" id="KW-0413">Isomerase</keyword>
<dbReference type="PANTHER" id="PTHR21600">
    <property type="entry name" value="MITOCHONDRIAL RNA PSEUDOURIDINE SYNTHASE"/>
    <property type="match status" value="1"/>
</dbReference>
<accession>A0A128EDI4</accession>
<dbReference type="AlphaFoldDB" id="A0A128EDI4"/>
<organism evidence="8 9">
    <name type="scientific">Campylobacter geochelonis</name>
    <dbReference type="NCBI Taxonomy" id="1780362"/>
    <lineage>
        <taxon>Bacteria</taxon>
        <taxon>Pseudomonadati</taxon>
        <taxon>Campylobacterota</taxon>
        <taxon>Epsilonproteobacteria</taxon>
        <taxon>Campylobacterales</taxon>
        <taxon>Campylobacteraceae</taxon>
        <taxon>Campylobacter</taxon>
    </lineage>
</organism>
<dbReference type="GO" id="GO:0003723">
    <property type="term" value="F:RNA binding"/>
    <property type="evidence" value="ECO:0007669"/>
    <property type="project" value="UniProtKB-KW"/>
</dbReference>
<feature type="domain" description="Pseudouridine synthase RsuA/RluA-like" evidence="7">
    <location>
        <begin position="80"/>
        <end position="198"/>
    </location>
</feature>
<dbReference type="GO" id="GO:0000455">
    <property type="term" value="P:enzyme-directed rRNA pseudouridine synthesis"/>
    <property type="evidence" value="ECO:0007669"/>
    <property type="project" value="TreeGrafter"/>
</dbReference>
<comment type="catalytic activity">
    <reaction evidence="1">
        <text>a uridine in RNA = a pseudouridine in RNA</text>
        <dbReference type="Rhea" id="RHEA:48348"/>
        <dbReference type="Rhea" id="RHEA-COMP:12068"/>
        <dbReference type="Rhea" id="RHEA-COMP:12069"/>
        <dbReference type="ChEBI" id="CHEBI:65314"/>
        <dbReference type="ChEBI" id="CHEBI:65315"/>
    </reaction>
</comment>
<gene>
    <name evidence="8" type="primary">truC</name>
    <name evidence="8" type="ORF">ERS672216_00652</name>
</gene>
<evidence type="ECO:0000256" key="4">
    <source>
        <dbReference type="ARBA" id="ARBA00031870"/>
    </source>
</evidence>
<sequence length="253" mass="28149">MSKEKAYKLLAIQEGISNNEAKDLIDDGLVSLHGEKLSIARGLVDTKAKFSVQKIAKPAVIFQDENIMAINKPPFITSEKIATMFKFELLNRLDKETSGVLLLVKNDEFKEEAIKEFKKLNVEKIYIAVVNGIVSEEISVDEPILTIKGKGGAISKISPLGKTALSKIHPIMVSGKKSLVKVVIKTGRTHQIRVHLASLGYGVIGDEKYGKNRSKRMFLHAYKTSLLGYEFIAPLADFSFNEFGFEISKNMKF</sequence>
<name>A0A128EDI4_9BACT</name>